<comment type="caution">
    <text evidence="1">The sequence shown here is derived from an EMBL/GenBank/DDBJ whole genome shotgun (WGS) entry which is preliminary data.</text>
</comment>
<gene>
    <name evidence="1" type="ORF">ACI1P1_19480</name>
</gene>
<accession>A0ACC7P1E9</accession>
<evidence type="ECO:0000313" key="2">
    <source>
        <dbReference type="Proteomes" id="UP001631969"/>
    </source>
</evidence>
<name>A0ACC7P1E9_9BACL</name>
<protein>
    <submittedName>
        <fullName evidence="1">M56 family metallopeptidase</fullName>
    </submittedName>
</protein>
<evidence type="ECO:0000313" key="1">
    <source>
        <dbReference type="EMBL" id="MFM9330487.1"/>
    </source>
</evidence>
<keyword evidence="2" id="KW-1185">Reference proteome</keyword>
<organism evidence="1 2">
    <name type="scientific">Paenibacillus mesotrionivorans</name>
    <dbReference type="NCBI Taxonomy" id="3160968"/>
    <lineage>
        <taxon>Bacteria</taxon>
        <taxon>Bacillati</taxon>
        <taxon>Bacillota</taxon>
        <taxon>Bacilli</taxon>
        <taxon>Bacillales</taxon>
        <taxon>Paenibacillaceae</taxon>
        <taxon>Paenibacillus</taxon>
    </lineage>
</organism>
<reference evidence="1" key="1">
    <citation type="submission" date="2024-12" db="EMBL/GenBank/DDBJ databases">
        <authorList>
            <person name="Wu N."/>
        </authorList>
    </citation>
    <scope>NUCLEOTIDE SEQUENCE</scope>
    <source>
        <strain evidence="1">P15</strain>
    </source>
</reference>
<dbReference type="Proteomes" id="UP001631969">
    <property type="component" value="Unassembled WGS sequence"/>
</dbReference>
<dbReference type="EMBL" id="JBJURJ010000013">
    <property type="protein sequence ID" value="MFM9330487.1"/>
    <property type="molecule type" value="Genomic_DNA"/>
</dbReference>
<sequence length="798" mass="88625">MNNLLSGWLSLSISGTLLAVAVLAATPWFRGRISYSYQYGIWILVILRFLFPAAPEMNGMTALANGASSVWHSVMSEQRENPGSPLPSATGTQPGLAPGTEAQSLTPAGEAGQTSVRPGTEAAPSSPGEAAPADSWDWSGLADILQACWLTGAVVMLAWKAAAYRRYRRLLLQDSRPESAPAVIEVLNQCRRELGIREAVPVYRSPFVTTPMIMGLIRPAVLLPEGNWASRELRFMFLHELTHCRRQDLPVKWLVQLAVCLHWFNPAVYWAARHMDRLCELACDEAVVRHMSPSDKQGYGETLIALAASPGGRHSSMLGAMTREGRDLKERLVSIMRSGARKNSVKLGVLLLAVAAAAAFFLGYQRQPEVNRYEYGFAQFSIHNVQLGERFADIDTSQFFEADEATKQSLGEKYQYVAQQIMLKIRADGRITGIHGDVYENGFTMPFFTMEKAELGSGPVVTTMSQVADRLGEAPRSWYDRGQQLKSARYEDKENGIAVSFVYSASDDRLVWVISEYTSDPGPEGIRSLYPLESIANYRTPYVGNNSRVSQISGRLPVPHRNFMQRFMALQTTAQPYGLTLYYEAAHPASSGPAGNHGIPLDDPATRFGKVMRSNALVLFSMIDNLEQATFSFRPDMSGNVLDQQAYPVSYTFHRTDFARYGDLSELGRDLKRLEQMLLDGVGGSESGLQNMTEEELNRLKPMVRELFTAYLDKETLASVPPEQRIKNFQIHQELRIFKNDSNVYFVVTYDTLAETERFVVAGGGELDQEGWLRNRTLYVSLEKSGGGYKIGSLSSGP</sequence>
<proteinExistence type="predicted"/>